<dbReference type="EMBL" id="CP017708">
    <property type="protein sequence ID" value="WAN69303.1"/>
    <property type="molecule type" value="Genomic_DNA"/>
</dbReference>
<evidence type="ECO:0008006" key="2">
    <source>
        <dbReference type="Google" id="ProtNLM"/>
    </source>
</evidence>
<dbReference type="AlphaFoldDB" id="A0A9Q9UVY1"/>
<dbReference type="Proteomes" id="UP000176944">
    <property type="component" value="Chromosome"/>
</dbReference>
<reference evidence="1" key="1">
    <citation type="journal article" date="2017" name="Proc. Natl. Acad. Sci. U.S.A.">
        <title>Comparative genomics uncovers the prolific and distinctive metabolic potential of the cyanobacterial genus Moorea.</title>
        <authorList>
            <person name="Leao T."/>
            <person name="Castelao G."/>
            <person name="Korobeynikov A."/>
            <person name="Monroe E.A."/>
            <person name="Podell S."/>
            <person name="Glukhov E."/>
            <person name="Allen E.E."/>
            <person name="Gerwick W.H."/>
            <person name="Gerwick L."/>
        </authorList>
    </citation>
    <scope>NUCLEOTIDE SEQUENCE</scope>
    <source>
        <strain evidence="1">JHB</strain>
    </source>
</reference>
<gene>
    <name evidence="1" type="ORF">BJP36_43895</name>
</gene>
<protein>
    <recommendedName>
        <fullName evidence="2">HigA protein (Antitoxin to HigB)</fullName>
    </recommendedName>
</protein>
<sequence length="72" mass="8491">MMQTIQFHQILEMIDALSLDEQNDLINIVRHRQIEKRREEIAVNITKAHQEYQQGNVFRGTVDDVIAELNND</sequence>
<reference evidence="1" key="2">
    <citation type="submission" date="2022-10" db="EMBL/GenBank/DDBJ databases">
        <authorList>
            <person name="Ngo T.-E."/>
        </authorList>
    </citation>
    <scope>NUCLEOTIDE SEQUENCE</scope>
    <source>
        <strain evidence="1">JHB</strain>
    </source>
</reference>
<proteinExistence type="predicted"/>
<evidence type="ECO:0000313" key="1">
    <source>
        <dbReference type="EMBL" id="WAN69303.1"/>
    </source>
</evidence>
<organism evidence="1">
    <name type="scientific">Moorena producens (strain JHB)</name>
    <dbReference type="NCBI Taxonomy" id="1454205"/>
    <lineage>
        <taxon>Bacteria</taxon>
        <taxon>Bacillati</taxon>
        <taxon>Cyanobacteriota</taxon>
        <taxon>Cyanophyceae</taxon>
        <taxon>Coleofasciculales</taxon>
        <taxon>Coleofasciculaceae</taxon>
        <taxon>Moorena</taxon>
    </lineage>
</organism>
<name>A0A9Q9UVY1_MOOP1</name>
<accession>A0A9Q9UVY1</accession>